<comment type="caution">
    <text evidence="1">The sequence shown here is derived from an EMBL/GenBank/DDBJ whole genome shotgun (WGS) entry which is preliminary data.</text>
</comment>
<organism evidence="1 2">
    <name type="scientific">Motiliproteus coralliicola</name>
    <dbReference type="NCBI Taxonomy" id="2283196"/>
    <lineage>
        <taxon>Bacteria</taxon>
        <taxon>Pseudomonadati</taxon>
        <taxon>Pseudomonadota</taxon>
        <taxon>Gammaproteobacteria</taxon>
        <taxon>Oceanospirillales</taxon>
        <taxon>Oceanospirillaceae</taxon>
        <taxon>Motiliproteus</taxon>
    </lineage>
</organism>
<gene>
    <name evidence="1" type="ORF">DV711_12835</name>
</gene>
<reference evidence="1 2" key="1">
    <citation type="submission" date="2018-07" db="EMBL/GenBank/DDBJ databases">
        <title>Motiliproteus coralliicola sp. nov., a bacterium isolated from Coral.</title>
        <authorList>
            <person name="Wang G."/>
        </authorList>
    </citation>
    <scope>NUCLEOTIDE SEQUENCE [LARGE SCALE GENOMIC DNA]</scope>
    <source>
        <strain evidence="1 2">C34</strain>
    </source>
</reference>
<dbReference type="EMBL" id="QQOH01000003">
    <property type="protein sequence ID" value="RDE19758.1"/>
    <property type="molecule type" value="Genomic_DNA"/>
</dbReference>
<dbReference type="Proteomes" id="UP000253769">
    <property type="component" value="Unassembled WGS sequence"/>
</dbReference>
<keyword evidence="2" id="KW-1185">Reference proteome</keyword>
<dbReference type="OrthoDB" id="7501218at2"/>
<protein>
    <recommendedName>
        <fullName evidence="3">DUF4136 domain-containing protein</fullName>
    </recommendedName>
</protein>
<proteinExistence type="predicted"/>
<dbReference type="AlphaFoldDB" id="A0A369WCJ9"/>
<dbReference type="RefSeq" id="WP_114696103.1">
    <property type="nucleotide sequence ID" value="NZ_QQOH01000003.1"/>
</dbReference>
<evidence type="ECO:0000313" key="1">
    <source>
        <dbReference type="EMBL" id="RDE19758.1"/>
    </source>
</evidence>
<sequence>MPSPSHLALIGLVSLVLSGCNSVTSNVISFHENQLEHRGSISVQPADPALRDSLEFDHHRFMLEHFLSLEGYRVIDSHQPGAAQTDLVALLDYEVEGVQTEVRSYPHFSYGFGSYRGSNSVHFGTHWDRHDWITHQSMAHASAQNRFNRILRLQIRANSDASDNPPIYEGRVQSLGRCSNITPVFNAMLKALFTDFPGQPGQNRKVKIESNGDSC</sequence>
<name>A0A369WCJ9_9GAMM</name>
<accession>A0A369WCJ9</accession>
<evidence type="ECO:0008006" key="3">
    <source>
        <dbReference type="Google" id="ProtNLM"/>
    </source>
</evidence>
<evidence type="ECO:0000313" key="2">
    <source>
        <dbReference type="Proteomes" id="UP000253769"/>
    </source>
</evidence>